<evidence type="ECO:0000256" key="7">
    <source>
        <dbReference type="ARBA" id="ARBA00038093"/>
    </source>
</evidence>
<dbReference type="InterPro" id="IPR050556">
    <property type="entry name" value="Type_II_TA_system_RNase"/>
</dbReference>
<evidence type="ECO:0000256" key="3">
    <source>
        <dbReference type="ARBA" id="ARBA00022722"/>
    </source>
</evidence>
<keyword evidence="4 8" id="KW-0479">Metal-binding</keyword>
<name>A0A554XC25_9BURK</name>
<dbReference type="CDD" id="cd18745">
    <property type="entry name" value="PIN_VapC4-5_FitB-like"/>
    <property type="match status" value="1"/>
</dbReference>
<evidence type="ECO:0000256" key="5">
    <source>
        <dbReference type="ARBA" id="ARBA00022801"/>
    </source>
</evidence>
<dbReference type="Gene3D" id="3.40.50.1010">
    <property type="entry name" value="5'-nuclease"/>
    <property type="match status" value="1"/>
</dbReference>
<dbReference type="PANTHER" id="PTHR33653:SF1">
    <property type="entry name" value="RIBONUCLEASE VAPC2"/>
    <property type="match status" value="1"/>
</dbReference>
<organism evidence="10 11">
    <name type="scientific">Tepidimonas taiwanensis</name>
    <dbReference type="NCBI Taxonomy" id="307486"/>
    <lineage>
        <taxon>Bacteria</taxon>
        <taxon>Pseudomonadati</taxon>
        <taxon>Pseudomonadota</taxon>
        <taxon>Betaproteobacteria</taxon>
        <taxon>Burkholderiales</taxon>
        <taxon>Tepidimonas</taxon>
    </lineage>
</organism>
<dbReference type="GO" id="GO:0090729">
    <property type="term" value="F:toxin activity"/>
    <property type="evidence" value="ECO:0007669"/>
    <property type="project" value="UniProtKB-KW"/>
</dbReference>
<comment type="function">
    <text evidence="8">Toxic component of a toxin-antitoxin (TA) system. An RNase.</text>
</comment>
<dbReference type="PANTHER" id="PTHR33653">
    <property type="entry name" value="RIBONUCLEASE VAPC2"/>
    <property type="match status" value="1"/>
</dbReference>
<feature type="binding site" evidence="8">
    <location>
        <position position="96"/>
    </location>
    <ligand>
        <name>Mg(2+)</name>
        <dbReference type="ChEBI" id="CHEBI:18420"/>
    </ligand>
</feature>
<keyword evidence="11" id="KW-1185">Reference proteome</keyword>
<evidence type="ECO:0000259" key="9">
    <source>
        <dbReference type="Pfam" id="PF01850"/>
    </source>
</evidence>
<proteinExistence type="inferred from homology"/>
<dbReference type="GO" id="GO:0016787">
    <property type="term" value="F:hydrolase activity"/>
    <property type="evidence" value="ECO:0007669"/>
    <property type="project" value="UniProtKB-KW"/>
</dbReference>
<keyword evidence="5 8" id="KW-0378">Hydrolase</keyword>
<protein>
    <recommendedName>
        <fullName evidence="8">Ribonuclease VapC</fullName>
        <shortName evidence="8">RNase VapC</shortName>
        <ecNumber evidence="8">3.1.-.-</ecNumber>
    </recommendedName>
    <alternativeName>
        <fullName evidence="8">Toxin VapC</fullName>
    </alternativeName>
</protein>
<dbReference type="SUPFAM" id="SSF88723">
    <property type="entry name" value="PIN domain-like"/>
    <property type="match status" value="1"/>
</dbReference>
<dbReference type="InterPro" id="IPR002716">
    <property type="entry name" value="PIN_dom"/>
</dbReference>
<evidence type="ECO:0000256" key="2">
    <source>
        <dbReference type="ARBA" id="ARBA00022649"/>
    </source>
</evidence>
<comment type="cofactor">
    <cofactor evidence="1 8">
        <name>Mg(2+)</name>
        <dbReference type="ChEBI" id="CHEBI:18420"/>
    </cofactor>
</comment>
<keyword evidence="2 8" id="KW-1277">Toxin-antitoxin system</keyword>
<dbReference type="GO" id="GO:0004540">
    <property type="term" value="F:RNA nuclease activity"/>
    <property type="evidence" value="ECO:0007669"/>
    <property type="project" value="InterPro"/>
</dbReference>
<evidence type="ECO:0000256" key="8">
    <source>
        <dbReference type="HAMAP-Rule" id="MF_00265"/>
    </source>
</evidence>
<dbReference type="InterPro" id="IPR029060">
    <property type="entry name" value="PIN-like_dom_sf"/>
</dbReference>
<dbReference type="EMBL" id="VJOM01000004">
    <property type="protein sequence ID" value="TSE33329.1"/>
    <property type="molecule type" value="Genomic_DNA"/>
</dbReference>
<keyword evidence="8" id="KW-0800">Toxin</keyword>
<comment type="similarity">
    <text evidence="7 8">Belongs to the PINc/VapC protein family.</text>
</comment>
<accession>A0A554XC25</accession>
<dbReference type="OrthoDB" id="9796690at2"/>
<comment type="caution">
    <text evidence="10">The sequence shown here is derived from an EMBL/GenBank/DDBJ whole genome shotgun (WGS) entry which is preliminary data.</text>
</comment>
<dbReference type="Pfam" id="PF01850">
    <property type="entry name" value="PIN"/>
    <property type="match status" value="1"/>
</dbReference>
<feature type="domain" description="PIN" evidence="9">
    <location>
        <begin position="2"/>
        <end position="123"/>
    </location>
</feature>
<dbReference type="STRING" id="307486.GCA_000807215_01499"/>
<keyword evidence="3 8" id="KW-0540">Nuclease</keyword>
<reference evidence="10 11" key="1">
    <citation type="submission" date="2019-07" db="EMBL/GenBank/DDBJ databases">
        <title>Tepidimonas taiwanensis I1-1 draft genome.</title>
        <authorList>
            <person name="Da Costa M.S."/>
            <person name="Froufe H.J.C."/>
            <person name="Egas C."/>
            <person name="Albuquerque L."/>
        </authorList>
    </citation>
    <scope>NUCLEOTIDE SEQUENCE [LARGE SCALE GENOMIC DNA]</scope>
    <source>
        <strain evidence="10 11">I1-1</strain>
    </source>
</reference>
<keyword evidence="6 8" id="KW-0460">Magnesium</keyword>
<dbReference type="EC" id="3.1.-.-" evidence="8"/>
<sequence length="133" mass="14584">MILLDTNICIYLINRKPPAVLQRFRAYRAGEIGLSSIVAAELAYGVAKSGSARNQQALELFLAPLEIHPFDTQAIWVYGRLRATLEQQGTPIGAMDTLIAAHALALDATLVTHNTREFARVPGLRLEDWALAS</sequence>
<evidence type="ECO:0000313" key="10">
    <source>
        <dbReference type="EMBL" id="TSE33329.1"/>
    </source>
</evidence>
<dbReference type="Proteomes" id="UP000317763">
    <property type="component" value="Unassembled WGS sequence"/>
</dbReference>
<evidence type="ECO:0000256" key="6">
    <source>
        <dbReference type="ARBA" id="ARBA00022842"/>
    </source>
</evidence>
<dbReference type="HAMAP" id="MF_00265">
    <property type="entry name" value="VapC_Nob1"/>
    <property type="match status" value="1"/>
</dbReference>
<evidence type="ECO:0000256" key="4">
    <source>
        <dbReference type="ARBA" id="ARBA00022723"/>
    </source>
</evidence>
<evidence type="ECO:0000256" key="1">
    <source>
        <dbReference type="ARBA" id="ARBA00001946"/>
    </source>
</evidence>
<gene>
    <name evidence="10" type="primary">vapC2</name>
    <name evidence="8" type="synonym">vapC</name>
    <name evidence="10" type="ORF">Ttaiw_00582</name>
</gene>
<dbReference type="InterPro" id="IPR022907">
    <property type="entry name" value="VapC_family"/>
</dbReference>
<dbReference type="RefSeq" id="WP_043700878.1">
    <property type="nucleotide sequence ID" value="NZ_CP083911.1"/>
</dbReference>
<dbReference type="GO" id="GO:0000287">
    <property type="term" value="F:magnesium ion binding"/>
    <property type="evidence" value="ECO:0007669"/>
    <property type="project" value="UniProtKB-UniRule"/>
</dbReference>
<evidence type="ECO:0000313" key="11">
    <source>
        <dbReference type="Proteomes" id="UP000317763"/>
    </source>
</evidence>
<feature type="binding site" evidence="8">
    <location>
        <position position="5"/>
    </location>
    <ligand>
        <name>Mg(2+)</name>
        <dbReference type="ChEBI" id="CHEBI:18420"/>
    </ligand>
</feature>
<dbReference type="AlphaFoldDB" id="A0A554XC25"/>